<protein>
    <submittedName>
        <fullName evidence="3">Uncharacterized protein</fullName>
    </submittedName>
</protein>
<feature type="transmembrane region" description="Helical" evidence="2">
    <location>
        <begin position="66"/>
        <end position="89"/>
    </location>
</feature>
<feature type="region of interest" description="Disordered" evidence="1">
    <location>
        <begin position="1"/>
        <end position="57"/>
    </location>
</feature>
<sequence length="119" mass="12582">MCAAGATPRSSRSWLTSRPTRSTAGGTSGFALAGPPSPGRTSCSDTSRCSKDTPLPFLPTKPRQSLLLLLLMLLLLQTSSLMAVALLPWTSILVLKLSWTSSQSMILLVRPLSQAASPL</sequence>
<evidence type="ECO:0000313" key="4">
    <source>
        <dbReference type="Proteomes" id="UP001154282"/>
    </source>
</evidence>
<evidence type="ECO:0000313" key="3">
    <source>
        <dbReference type="EMBL" id="CAI0396445.1"/>
    </source>
</evidence>
<proteinExistence type="predicted"/>
<dbReference type="EMBL" id="CAMGYJ010000003">
    <property type="protein sequence ID" value="CAI0396445.1"/>
    <property type="molecule type" value="Genomic_DNA"/>
</dbReference>
<keyword evidence="2" id="KW-1133">Transmembrane helix</keyword>
<keyword evidence="2" id="KW-0472">Membrane</keyword>
<dbReference type="AlphaFoldDB" id="A0AAV0IFU2"/>
<keyword evidence="4" id="KW-1185">Reference proteome</keyword>
<feature type="compositionally biased region" description="Polar residues" evidence="1">
    <location>
        <begin position="8"/>
        <end position="25"/>
    </location>
</feature>
<gene>
    <name evidence="3" type="ORF">LITE_LOCUS9121</name>
</gene>
<keyword evidence="2" id="KW-0812">Transmembrane</keyword>
<organism evidence="3 4">
    <name type="scientific">Linum tenue</name>
    <dbReference type="NCBI Taxonomy" id="586396"/>
    <lineage>
        <taxon>Eukaryota</taxon>
        <taxon>Viridiplantae</taxon>
        <taxon>Streptophyta</taxon>
        <taxon>Embryophyta</taxon>
        <taxon>Tracheophyta</taxon>
        <taxon>Spermatophyta</taxon>
        <taxon>Magnoliopsida</taxon>
        <taxon>eudicotyledons</taxon>
        <taxon>Gunneridae</taxon>
        <taxon>Pentapetalae</taxon>
        <taxon>rosids</taxon>
        <taxon>fabids</taxon>
        <taxon>Malpighiales</taxon>
        <taxon>Linaceae</taxon>
        <taxon>Linum</taxon>
    </lineage>
</organism>
<name>A0AAV0IFU2_9ROSI</name>
<comment type="caution">
    <text evidence="3">The sequence shown here is derived from an EMBL/GenBank/DDBJ whole genome shotgun (WGS) entry which is preliminary data.</text>
</comment>
<accession>A0AAV0IFU2</accession>
<reference evidence="3" key="1">
    <citation type="submission" date="2022-08" db="EMBL/GenBank/DDBJ databases">
        <authorList>
            <person name="Gutierrez-Valencia J."/>
        </authorList>
    </citation>
    <scope>NUCLEOTIDE SEQUENCE</scope>
</reference>
<dbReference type="Proteomes" id="UP001154282">
    <property type="component" value="Unassembled WGS sequence"/>
</dbReference>
<evidence type="ECO:0000256" key="2">
    <source>
        <dbReference type="SAM" id="Phobius"/>
    </source>
</evidence>
<evidence type="ECO:0000256" key="1">
    <source>
        <dbReference type="SAM" id="MobiDB-lite"/>
    </source>
</evidence>